<sequence>MANPNEPDSAQLLRIRSLDSSKLGRKLRIAGRIVSFDPDTHVLLLRDEANNAILVDSSQCIDPSKSHLWLRDKGSPVVALGYLEENKDDLPIPTLPAFAQAPEIDPSICLQALLLLPSPDLDLKLWEDGIRLREETFSTRASVG</sequence>
<dbReference type="InterPro" id="IPR012340">
    <property type="entry name" value="NA-bd_OB-fold"/>
</dbReference>
<dbReference type="InParanoid" id="A0A0H2S6H5"/>
<name>A0A0H2S6H5_9AGAM</name>
<proteinExistence type="predicted"/>
<accession>A0A0H2S6H5</accession>
<dbReference type="EMBL" id="KQ085886">
    <property type="protein sequence ID" value="KLO19544.1"/>
    <property type="molecule type" value="Genomic_DNA"/>
</dbReference>
<evidence type="ECO:0000313" key="2">
    <source>
        <dbReference type="Proteomes" id="UP000053477"/>
    </source>
</evidence>
<dbReference type="Gene3D" id="2.40.50.140">
    <property type="entry name" value="Nucleic acid-binding proteins"/>
    <property type="match status" value="1"/>
</dbReference>
<evidence type="ECO:0000313" key="1">
    <source>
        <dbReference type="EMBL" id="KLO19544.1"/>
    </source>
</evidence>
<dbReference type="Proteomes" id="UP000053477">
    <property type="component" value="Unassembled WGS sequence"/>
</dbReference>
<dbReference type="OrthoDB" id="3258172at2759"/>
<organism evidence="1 2">
    <name type="scientific">Schizopora paradoxa</name>
    <dbReference type="NCBI Taxonomy" id="27342"/>
    <lineage>
        <taxon>Eukaryota</taxon>
        <taxon>Fungi</taxon>
        <taxon>Dikarya</taxon>
        <taxon>Basidiomycota</taxon>
        <taxon>Agaricomycotina</taxon>
        <taxon>Agaricomycetes</taxon>
        <taxon>Hymenochaetales</taxon>
        <taxon>Schizoporaceae</taxon>
        <taxon>Schizopora</taxon>
    </lineage>
</organism>
<gene>
    <name evidence="1" type="ORF">SCHPADRAFT_898823</name>
</gene>
<keyword evidence="2" id="KW-1185">Reference proteome</keyword>
<protein>
    <submittedName>
        <fullName evidence="1">Uncharacterized protein</fullName>
    </submittedName>
</protein>
<dbReference type="AlphaFoldDB" id="A0A0H2S6H5"/>
<reference evidence="1 2" key="1">
    <citation type="submission" date="2015-04" db="EMBL/GenBank/DDBJ databases">
        <title>Complete genome sequence of Schizopora paradoxa KUC8140, a cosmopolitan wood degrader in East Asia.</title>
        <authorList>
            <consortium name="DOE Joint Genome Institute"/>
            <person name="Min B."/>
            <person name="Park H."/>
            <person name="Jang Y."/>
            <person name="Kim J.-J."/>
            <person name="Kim K.H."/>
            <person name="Pangilinan J."/>
            <person name="Lipzen A."/>
            <person name="Riley R."/>
            <person name="Grigoriev I.V."/>
            <person name="Spatafora J.W."/>
            <person name="Choi I.-G."/>
        </authorList>
    </citation>
    <scope>NUCLEOTIDE SEQUENCE [LARGE SCALE GENOMIC DNA]</scope>
    <source>
        <strain evidence="1 2">KUC8140</strain>
    </source>
</reference>